<name>A0A1I2DZ99_9BACT</name>
<dbReference type="Proteomes" id="UP000199513">
    <property type="component" value="Unassembled WGS sequence"/>
</dbReference>
<proteinExistence type="predicted"/>
<dbReference type="AlphaFoldDB" id="A0A1I2DZ99"/>
<organism evidence="2 3">
    <name type="scientific">Thermoflexibacter ruber</name>
    <dbReference type="NCBI Taxonomy" id="1003"/>
    <lineage>
        <taxon>Bacteria</taxon>
        <taxon>Pseudomonadati</taxon>
        <taxon>Bacteroidota</taxon>
        <taxon>Cytophagia</taxon>
        <taxon>Cytophagales</taxon>
        <taxon>Thermoflexibacteraceae</taxon>
        <taxon>Thermoflexibacter</taxon>
    </lineage>
</organism>
<gene>
    <name evidence="2" type="ORF">SAMN04488541_100882</name>
</gene>
<feature type="chain" id="PRO_5011750208" evidence="1">
    <location>
        <begin position="20"/>
        <end position="310"/>
    </location>
</feature>
<reference evidence="3" key="1">
    <citation type="submission" date="2016-10" db="EMBL/GenBank/DDBJ databases">
        <authorList>
            <person name="Varghese N."/>
            <person name="Submissions S."/>
        </authorList>
    </citation>
    <scope>NUCLEOTIDE SEQUENCE [LARGE SCALE GENOMIC DNA]</scope>
    <source>
        <strain>GEY</strain>
        <strain evidence="3">DSM 9560</strain>
    </source>
</reference>
<keyword evidence="3" id="KW-1185">Reference proteome</keyword>
<evidence type="ECO:0000256" key="1">
    <source>
        <dbReference type="SAM" id="SignalP"/>
    </source>
</evidence>
<keyword evidence="1" id="KW-0732">Signal</keyword>
<sequence>MKKLFVLLFPIILANTLFAQQDAMFTQYMFNGLVLNPAYAGSREVLSATALYRNQWVGIDGAPKTVTFSMHAPVRNEKVGLGIIFCNDRLGITNTNNVGLNYAYRITFKNKARLSLGLQASVLQYRADFASIAHSFSPSVFDPAFSLVINRWLPNFGTGIYYYTNKFYAGASVPNILLNRLNGEGTVFQVGDKASQYRHLFLTTGYVFDINKSLKLKPSILVKFVQGAPIEFDFNANLWLFDMFAVGLSYRTRDSIDALFEFQVTPQLGIGYAYDYTLTPLGKYTSGSHEIMLRYEFGFSKTRIITPRYF</sequence>
<dbReference type="RefSeq" id="WP_091541925.1">
    <property type="nucleotide sequence ID" value="NZ_FONY01000008.1"/>
</dbReference>
<accession>A0A1I2DZ99</accession>
<dbReference type="NCBIfam" id="TIGR03519">
    <property type="entry name" value="T9SS_PorP_fam"/>
    <property type="match status" value="1"/>
</dbReference>
<dbReference type="EMBL" id="FONY01000008">
    <property type="protein sequence ID" value="SFE85739.1"/>
    <property type="molecule type" value="Genomic_DNA"/>
</dbReference>
<feature type="signal peptide" evidence="1">
    <location>
        <begin position="1"/>
        <end position="19"/>
    </location>
</feature>
<dbReference type="OrthoDB" id="1114455at2"/>
<evidence type="ECO:0000313" key="3">
    <source>
        <dbReference type="Proteomes" id="UP000199513"/>
    </source>
</evidence>
<evidence type="ECO:0000313" key="2">
    <source>
        <dbReference type="EMBL" id="SFE85739.1"/>
    </source>
</evidence>
<dbReference type="STRING" id="1003.SAMN04488541_100882"/>
<protein>
    <submittedName>
        <fullName evidence="2">Type IX secretion system membrane protein, PorP/SprF family</fullName>
    </submittedName>
</protein>
<dbReference type="InterPro" id="IPR019861">
    <property type="entry name" value="PorP/SprF_Bacteroidetes"/>
</dbReference>
<dbReference type="Pfam" id="PF11751">
    <property type="entry name" value="PorP_SprF"/>
    <property type="match status" value="1"/>
</dbReference>